<keyword evidence="11" id="KW-0614">Plasmid</keyword>
<evidence type="ECO:0000256" key="1">
    <source>
        <dbReference type="ARBA" id="ARBA00000439"/>
    </source>
</evidence>
<dbReference type="GO" id="GO:0016787">
    <property type="term" value="F:hydrolase activity"/>
    <property type="evidence" value="ECO:0007669"/>
    <property type="project" value="UniProtKB-KW"/>
</dbReference>
<dbReference type="EMBL" id="CP003237">
    <property type="protein sequence ID" value="AFK55614.1"/>
    <property type="molecule type" value="Genomic_DNA"/>
</dbReference>
<dbReference type="SUPFAM" id="SSF51445">
    <property type="entry name" value="(Trans)glycosidases"/>
    <property type="match status" value="1"/>
</dbReference>
<evidence type="ECO:0000313" key="12">
    <source>
        <dbReference type="Proteomes" id="UP000005258"/>
    </source>
</evidence>
<dbReference type="GO" id="GO:0005975">
    <property type="term" value="P:carbohydrate metabolic process"/>
    <property type="evidence" value="ECO:0007669"/>
    <property type="project" value="InterPro"/>
</dbReference>
<evidence type="ECO:0000256" key="7">
    <source>
        <dbReference type="ARBA" id="ARBA00023277"/>
    </source>
</evidence>
<reference evidence="11 12" key="1">
    <citation type="journal article" date="2012" name="J. Am. Chem. Soc.">
        <title>Bacterial biosynthesis and maturation of the didemnin anti-cancer agents.</title>
        <authorList>
            <person name="Xu Y."/>
            <person name="Kersten R.D."/>
            <person name="Nam S.J."/>
            <person name="Lu L."/>
            <person name="Al-Suwailem A.M."/>
            <person name="Zheng H."/>
            <person name="Fenical W."/>
            <person name="Dorrestein P.C."/>
            <person name="Moore B.S."/>
            <person name="Qian P.Y."/>
        </authorList>
    </citation>
    <scope>NUCLEOTIDE SEQUENCE [LARGE SCALE GENOMIC DNA]</scope>
    <source>
        <strain evidence="11 12">KA081020-065</strain>
    </source>
</reference>
<comment type="similarity">
    <text evidence="2 10">Belongs to the disproportionating enzyme family.</text>
</comment>
<evidence type="ECO:0000256" key="10">
    <source>
        <dbReference type="RuleBase" id="RU361207"/>
    </source>
</evidence>
<evidence type="ECO:0000256" key="5">
    <source>
        <dbReference type="ARBA" id="ARBA00022676"/>
    </source>
</evidence>
<proteinExistence type="inferred from homology"/>
<evidence type="ECO:0000256" key="9">
    <source>
        <dbReference type="ARBA" id="ARBA00031501"/>
    </source>
</evidence>
<keyword evidence="6 10" id="KW-0808">Transferase</keyword>
<keyword evidence="12" id="KW-1185">Reference proteome</keyword>
<evidence type="ECO:0000313" key="11">
    <source>
        <dbReference type="EMBL" id="AFK55614.1"/>
    </source>
</evidence>
<comment type="catalytic activity">
    <reaction evidence="1 10">
        <text>Transfers a segment of a (1-&gt;4)-alpha-D-glucan to a new position in an acceptor, which may be glucose or a (1-&gt;4)-alpha-D-glucan.</text>
        <dbReference type="EC" id="2.4.1.25"/>
    </reaction>
</comment>
<geneLocation type="plasmid" evidence="11 12">
    <name>pTM1</name>
</geneLocation>
<dbReference type="NCBIfam" id="TIGR00217">
    <property type="entry name" value="malQ"/>
    <property type="match status" value="1"/>
</dbReference>
<dbReference type="Gene3D" id="3.20.20.80">
    <property type="entry name" value="Glycosidases"/>
    <property type="match status" value="1"/>
</dbReference>
<dbReference type="PANTHER" id="PTHR32438:SF5">
    <property type="entry name" value="4-ALPHA-GLUCANOTRANSFERASE DPE1, CHLOROPLASTIC_AMYLOPLASTIC"/>
    <property type="match status" value="1"/>
</dbReference>
<gene>
    <name evidence="11" type="primary">malQ</name>
    <name evidence="11" type="ordered locus">TMO_a0211</name>
</gene>
<dbReference type="AlphaFoldDB" id="I3TS76"/>
<dbReference type="HOGENOM" id="CLU_022072_1_0_5"/>
<dbReference type="PANTHER" id="PTHR32438">
    <property type="entry name" value="4-ALPHA-GLUCANOTRANSFERASE DPE1, CHLOROPLASTIC/AMYLOPLASTIC"/>
    <property type="match status" value="1"/>
</dbReference>
<evidence type="ECO:0000256" key="2">
    <source>
        <dbReference type="ARBA" id="ARBA00005684"/>
    </source>
</evidence>
<dbReference type="EC" id="2.4.1.25" evidence="3 10"/>
<organism evidence="11 12">
    <name type="scientific">Tistrella mobilis (strain KA081020-065)</name>
    <dbReference type="NCBI Taxonomy" id="1110502"/>
    <lineage>
        <taxon>Bacteria</taxon>
        <taxon>Pseudomonadati</taxon>
        <taxon>Pseudomonadota</taxon>
        <taxon>Alphaproteobacteria</taxon>
        <taxon>Geminicoccales</taxon>
        <taxon>Geminicoccaceae</taxon>
        <taxon>Tistrella</taxon>
    </lineage>
</organism>
<keyword evidence="5 10" id="KW-0328">Glycosyltransferase</keyword>
<evidence type="ECO:0000256" key="8">
    <source>
        <dbReference type="ARBA" id="ARBA00031423"/>
    </source>
</evidence>
<evidence type="ECO:0000256" key="3">
    <source>
        <dbReference type="ARBA" id="ARBA00012560"/>
    </source>
</evidence>
<dbReference type="GO" id="GO:0004134">
    <property type="term" value="F:4-alpha-glucanotransferase activity"/>
    <property type="evidence" value="ECO:0007669"/>
    <property type="project" value="UniProtKB-EC"/>
</dbReference>
<sequence>MQALAAAAGIATSWTDAAGQGHSVTPDTLRALLAVLDLPADSPAQIRESLERAAALPPPRPDAAMGPRCFGLDAALGQPGRPPRAWGATAQLYGLRRSGDPGCGDTTALAGLARSLGKAGACCLGVSPVHALFGADPHRWSPYAPSSRLFLNELIIDPDDIAGPAETARALETLGLAARARAAAAAPLVDWPEVAAVKRAVIDHLLKAHGARLAADADWQAFRAARGRALDDHAVFEVLDARFREQGLTGGWPSWPQDFRDPHGSSVANMAKSAAEAVDRARLRQWLAFRGLAGAQRAATDAGMGVGLIADLAIGVDGSGAQSWSERAGDLNGAGILTGASIGAPPDLFNPLGQNWGLAAPSPRVMLETGCAGFRQMLDATLAAAGGIRIDHVLGLMRLWLIPDGASPAEGAYLRYPLAEMLDVVADVSQRRRAVVIGEDLGTVPDGFRAVLAARGLMGTRVLWFERDGTDGFRAPEAWEDGITATTTTHDLPTTAGWWQGLDIAWRERLSLFGPGETAALAQETRTRDRTRLWTAFTNAGTATGPEPAPDTPAPVIDAALDFLGRSRAPLVLAPLEDLVGLDDQPNLPGTIHEHPNWRRRMPAPLPGLVETPAVVRRVGRVKMGREKGVTRGR</sequence>
<dbReference type="InterPro" id="IPR017853">
    <property type="entry name" value="GH"/>
</dbReference>
<keyword evidence="11" id="KW-0378">Hydrolase</keyword>
<dbReference type="Proteomes" id="UP000005258">
    <property type="component" value="Plasmid pTM1"/>
</dbReference>
<dbReference type="InterPro" id="IPR003385">
    <property type="entry name" value="Glyco_hydro_77"/>
</dbReference>
<dbReference type="RefSeq" id="WP_014747291.1">
    <property type="nucleotide sequence ID" value="NC_017957.2"/>
</dbReference>
<name>I3TS76_TISMK</name>
<evidence type="ECO:0000256" key="6">
    <source>
        <dbReference type="ARBA" id="ARBA00022679"/>
    </source>
</evidence>
<accession>I3TS76</accession>
<dbReference type="KEGG" id="tmo:TMO_a0211"/>
<evidence type="ECO:0000256" key="4">
    <source>
        <dbReference type="ARBA" id="ARBA00020295"/>
    </source>
</evidence>
<keyword evidence="7 10" id="KW-0119">Carbohydrate metabolism</keyword>
<protein>
    <recommendedName>
        <fullName evidence="4 10">4-alpha-glucanotransferase</fullName>
        <ecNumber evidence="3 10">2.4.1.25</ecNumber>
    </recommendedName>
    <alternativeName>
        <fullName evidence="8 10">Amylomaltase</fullName>
    </alternativeName>
    <alternativeName>
        <fullName evidence="9 10">Disproportionating enzyme</fullName>
    </alternativeName>
</protein>
<dbReference type="Pfam" id="PF02446">
    <property type="entry name" value="Glyco_hydro_77"/>
    <property type="match status" value="1"/>
</dbReference>
<dbReference type="PATRIC" id="fig|1110502.3.peg.3865"/>